<evidence type="ECO:0000256" key="3">
    <source>
        <dbReference type="ARBA" id="ARBA00022692"/>
    </source>
</evidence>
<gene>
    <name evidence="8" type="ORF">FLB61_03815</name>
</gene>
<keyword evidence="9" id="KW-1185">Reference proteome</keyword>
<dbReference type="Proteomes" id="UP000779049">
    <property type="component" value="Unassembled WGS sequence"/>
</dbReference>
<feature type="transmembrane region" description="Helical" evidence="6">
    <location>
        <begin position="156"/>
        <end position="172"/>
    </location>
</feature>
<feature type="transmembrane region" description="Helical" evidence="6">
    <location>
        <begin position="264"/>
        <end position="282"/>
    </location>
</feature>
<dbReference type="EMBL" id="VIRV01000003">
    <property type="protein sequence ID" value="MBY0758234.1"/>
    <property type="molecule type" value="Genomic_DNA"/>
</dbReference>
<comment type="subcellular location">
    <subcellularLocation>
        <location evidence="1">Cell membrane</location>
        <topology evidence="1">Multi-pass membrane protein</topology>
    </subcellularLocation>
</comment>
<keyword evidence="4 6" id="KW-1133">Transmembrane helix</keyword>
<evidence type="ECO:0000256" key="6">
    <source>
        <dbReference type="SAM" id="Phobius"/>
    </source>
</evidence>
<evidence type="ECO:0000259" key="7">
    <source>
        <dbReference type="Pfam" id="PF12698"/>
    </source>
</evidence>
<organism evidence="8 9">
    <name type="scientific">Sellimonas caecigallum</name>
    <dbReference type="NCBI Taxonomy" id="2592333"/>
    <lineage>
        <taxon>Bacteria</taxon>
        <taxon>Bacillati</taxon>
        <taxon>Bacillota</taxon>
        <taxon>Clostridia</taxon>
        <taxon>Lachnospirales</taxon>
        <taxon>Lachnospiraceae</taxon>
        <taxon>Sellimonas</taxon>
    </lineage>
</organism>
<evidence type="ECO:0000256" key="4">
    <source>
        <dbReference type="ARBA" id="ARBA00022989"/>
    </source>
</evidence>
<feature type="transmembrane region" description="Helical" evidence="6">
    <location>
        <begin position="184"/>
        <end position="202"/>
    </location>
</feature>
<accession>A0ABS7L593</accession>
<protein>
    <submittedName>
        <fullName evidence="8">ABC transporter</fullName>
    </submittedName>
</protein>
<dbReference type="Pfam" id="PF12698">
    <property type="entry name" value="ABC2_membrane_3"/>
    <property type="match status" value="1"/>
</dbReference>
<keyword evidence="2" id="KW-1003">Cell membrane</keyword>
<keyword evidence="3 6" id="KW-0812">Transmembrane</keyword>
<feature type="transmembrane region" description="Helical" evidence="6">
    <location>
        <begin position="12"/>
        <end position="33"/>
    </location>
</feature>
<feature type="transmembrane region" description="Helical" evidence="6">
    <location>
        <begin position="209"/>
        <end position="228"/>
    </location>
</feature>
<dbReference type="PANTHER" id="PTHR30294">
    <property type="entry name" value="MEMBRANE COMPONENT OF ABC TRANSPORTER YHHJ-RELATED"/>
    <property type="match status" value="1"/>
</dbReference>
<dbReference type="PANTHER" id="PTHR30294:SF29">
    <property type="entry name" value="MULTIDRUG ABC TRANSPORTER PERMEASE YBHS-RELATED"/>
    <property type="match status" value="1"/>
</dbReference>
<keyword evidence="5 6" id="KW-0472">Membrane</keyword>
<dbReference type="InterPro" id="IPR013525">
    <property type="entry name" value="ABC2_TM"/>
</dbReference>
<feature type="transmembrane region" description="Helical" evidence="6">
    <location>
        <begin position="45"/>
        <end position="65"/>
    </location>
</feature>
<reference evidence="8 9" key="1">
    <citation type="journal article" date="2020" name="New Microbes New Infect">
        <title>Sellimonas caecigallum sp. nov., description and genome sequence of a new member of the Sellimonas genus isolated from the cecum of feral chicken.</title>
        <authorList>
            <person name="Wongkuna S."/>
            <person name="Ghimire S."/>
            <person name="Antony L."/>
            <person name="Chankhamhaengdecha S."/>
            <person name="Janvilisri T."/>
            <person name="Scaria J."/>
        </authorList>
    </citation>
    <scope>NUCLEOTIDE SEQUENCE [LARGE SCALE GENOMIC DNA]</scope>
    <source>
        <strain evidence="8 9">SW451</strain>
    </source>
</reference>
<evidence type="ECO:0000313" key="9">
    <source>
        <dbReference type="Proteomes" id="UP000779049"/>
    </source>
</evidence>
<evidence type="ECO:0000256" key="5">
    <source>
        <dbReference type="ARBA" id="ARBA00023136"/>
    </source>
</evidence>
<feature type="transmembrane region" description="Helical" evidence="6">
    <location>
        <begin position="95"/>
        <end position="116"/>
    </location>
</feature>
<dbReference type="InterPro" id="IPR051449">
    <property type="entry name" value="ABC-2_transporter_component"/>
</dbReference>
<sequence length="288" mass="32149">MLAIYKREFKSYFYSMTGSIFIAFLAVITGIYFMAYNLHSGYPYFSYSLSGVMFVLLIAVPVLTMRSFSEERKNKTDQLLLTSPVSVGKVVAGKYLAMVTIFLIPCIIFCAYPLIIKTQGKAYFLADYTAIFVFFLMGCVYIAIGSFLSALTESQIIAAISTFGVLMILYLWEGLMSFLPSNAIGGMAGIWIIMTLCVMFVYHMTRNIVLSSGIEAAGSIVLLVIYFVKSSVYEGILEKILGNFALTNVFTNVSDNNLLDVKGIVFYLTLIGVFLFLTVQTIQKRRFS</sequence>
<name>A0ABS7L593_9FIRM</name>
<feature type="transmembrane region" description="Helical" evidence="6">
    <location>
        <begin position="122"/>
        <end position="144"/>
    </location>
</feature>
<evidence type="ECO:0000256" key="2">
    <source>
        <dbReference type="ARBA" id="ARBA00022475"/>
    </source>
</evidence>
<evidence type="ECO:0000256" key="1">
    <source>
        <dbReference type="ARBA" id="ARBA00004651"/>
    </source>
</evidence>
<evidence type="ECO:0000313" key="8">
    <source>
        <dbReference type="EMBL" id="MBY0758234.1"/>
    </source>
</evidence>
<dbReference type="RefSeq" id="WP_087201673.1">
    <property type="nucleotide sequence ID" value="NZ_CP173660.1"/>
</dbReference>
<comment type="caution">
    <text evidence="8">The sequence shown here is derived from an EMBL/GenBank/DDBJ whole genome shotgun (WGS) entry which is preliminary data.</text>
</comment>
<feature type="domain" description="ABC-2 type transporter transmembrane" evidence="7">
    <location>
        <begin position="44"/>
        <end position="228"/>
    </location>
</feature>
<proteinExistence type="predicted"/>